<reference evidence="2 3" key="1">
    <citation type="journal article" date="2024" name="Nat. Commun.">
        <title>Phylogenomics reveals the evolutionary origins of lichenization in chlorophyte algae.</title>
        <authorList>
            <person name="Puginier C."/>
            <person name="Libourel C."/>
            <person name="Otte J."/>
            <person name="Skaloud P."/>
            <person name="Haon M."/>
            <person name="Grisel S."/>
            <person name="Petersen M."/>
            <person name="Berrin J.G."/>
            <person name="Delaux P.M."/>
            <person name="Dal Grande F."/>
            <person name="Keller J."/>
        </authorList>
    </citation>
    <scope>NUCLEOTIDE SEQUENCE [LARGE SCALE GENOMIC DNA]</scope>
    <source>
        <strain evidence="2 3">SAG 2523</strain>
    </source>
</reference>
<feature type="region of interest" description="Disordered" evidence="1">
    <location>
        <begin position="130"/>
        <end position="159"/>
    </location>
</feature>
<comment type="caution">
    <text evidence="2">The sequence shown here is derived from an EMBL/GenBank/DDBJ whole genome shotgun (WGS) entry which is preliminary data.</text>
</comment>
<protein>
    <submittedName>
        <fullName evidence="2">Uncharacterized protein</fullName>
    </submittedName>
</protein>
<evidence type="ECO:0000313" key="2">
    <source>
        <dbReference type="EMBL" id="KAK9869027.1"/>
    </source>
</evidence>
<keyword evidence="3" id="KW-1185">Reference proteome</keyword>
<feature type="compositionally biased region" description="Polar residues" evidence="1">
    <location>
        <begin position="188"/>
        <end position="215"/>
    </location>
</feature>
<dbReference type="AlphaFoldDB" id="A0AAW1TM05"/>
<gene>
    <name evidence="2" type="ORF">WJX84_003656</name>
</gene>
<dbReference type="PANTHER" id="PTHR34684">
    <property type="entry name" value="OS08G0192200 PROTEIN"/>
    <property type="match status" value="1"/>
</dbReference>
<name>A0AAW1TM05_9CHLO</name>
<sequence length="215" mass="23830">MDAATEARLAKIINSDLEQLREKAEVQGVLAYGLKPVRRERLNDRFLQNTLKSVDFANKKADEDSMWASRQRQQDSRGLARRRTATQTPTESDDDTEFDKRHRAHTSTRSEASSLVSGWECGDAAVLDKEPSAKRRKGRGGRGLKSQDAGPFLPAGCASDWDREATKDVQLGAMQGPTRPLWLARAESPSSAADEQVTNHGSARPKANNQVDVWK</sequence>
<organism evidence="2 3">
    <name type="scientific">Apatococcus fuscideae</name>
    <dbReference type="NCBI Taxonomy" id="2026836"/>
    <lineage>
        <taxon>Eukaryota</taxon>
        <taxon>Viridiplantae</taxon>
        <taxon>Chlorophyta</taxon>
        <taxon>core chlorophytes</taxon>
        <taxon>Trebouxiophyceae</taxon>
        <taxon>Chlorellales</taxon>
        <taxon>Chlorellaceae</taxon>
        <taxon>Apatococcus</taxon>
    </lineage>
</organism>
<proteinExistence type="predicted"/>
<dbReference type="EMBL" id="JALJOV010000002">
    <property type="protein sequence ID" value="KAK9869027.1"/>
    <property type="molecule type" value="Genomic_DNA"/>
</dbReference>
<feature type="region of interest" description="Disordered" evidence="1">
    <location>
        <begin position="184"/>
        <end position="215"/>
    </location>
</feature>
<evidence type="ECO:0000313" key="3">
    <source>
        <dbReference type="Proteomes" id="UP001485043"/>
    </source>
</evidence>
<dbReference type="Proteomes" id="UP001485043">
    <property type="component" value="Unassembled WGS sequence"/>
</dbReference>
<dbReference type="PANTHER" id="PTHR34684:SF1">
    <property type="entry name" value="OS08G0192200 PROTEIN"/>
    <property type="match status" value="1"/>
</dbReference>
<accession>A0AAW1TM05</accession>
<feature type="region of interest" description="Disordered" evidence="1">
    <location>
        <begin position="62"/>
        <end position="115"/>
    </location>
</feature>
<evidence type="ECO:0000256" key="1">
    <source>
        <dbReference type="SAM" id="MobiDB-lite"/>
    </source>
</evidence>